<dbReference type="GO" id="GO:0006099">
    <property type="term" value="P:tricarboxylic acid cycle"/>
    <property type="evidence" value="ECO:0007669"/>
    <property type="project" value="UniProtKB-UniRule"/>
</dbReference>
<evidence type="ECO:0000256" key="2">
    <source>
        <dbReference type="ARBA" id="ARBA00005064"/>
    </source>
</evidence>
<comment type="subcellular location">
    <subcellularLocation>
        <location evidence="1 12">Mitochondrion</location>
    </subcellularLocation>
</comment>
<keyword evidence="11 12" id="KW-0496">Mitochondrion</keyword>
<reference evidence="17 18" key="1">
    <citation type="submission" date="2024-04" db="EMBL/GenBank/DDBJ databases">
        <title>The reference genome of an endangered Asteraceae, Deinandra increscens subsp. villosa, native to the Central Coast of California.</title>
        <authorList>
            <person name="Guilliams M."/>
            <person name="Hasenstab-Lehman K."/>
            <person name="Meyer R."/>
            <person name="Mcevoy S."/>
        </authorList>
    </citation>
    <scope>NUCLEOTIDE SEQUENCE [LARGE SCALE GENOMIC DNA]</scope>
    <source>
        <tissue evidence="17">Leaf</tissue>
    </source>
</reference>
<accession>A0AAP0D7X2</accession>
<dbReference type="FunFam" id="3.30.1490.20:FF:000019">
    <property type="entry name" value="Succinate--CoA ligase [ADP-forming] subunit beta, mitochondrial"/>
    <property type="match status" value="1"/>
</dbReference>
<keyword evidence="8 12" id="KW-0067">ATP-binding</keyword>
<evidence type="ECO:0000256" key="11">
    <source>
        <dbReference type="ARBA" id="ARBA00023128"/>
    </source>
</evidence>
<evidence type="ECO:0000256" key="14">
    <source>
        <dbReference type="SAM" id="MobiDB-lite"/>
    </source>
</evidence>
<dbReference type="GO" id="GO:0005739">
    <property type="term" value="C:mitochondrion"/>
    <property type="evidence" value="ECO:0007669"/>
    <property type="project" value="UniProtKB-SubCell"/>
</dbReference>
<comment type="caution">
    <text evidence="17">The sequence shown here is derived from an EMBL/GenBank/DDBJ whole genome shotgun (WGS) entry which is preliminary data.</text>
</comment>
<feature type="binding site" evidence="12">
    <location>
        <begin position="241"/>
        <end position="243"/>
    </location>
    <ligand>
        <name>ATP</name>
        <dbReference type="ChEBI" id="CHEBI:30616"/>
    </ligand>
</feature>
<feature type="domain" description="ATP-grasp fold succinyl-CoA synthetase-type" evidence="16">
    <location>
        <begin position="188"/>
        <end position="396"/>
    </location>
</feature>
<evidence type="ECO:0000256" key="9">
    <source>
        <dbReference type="ARBA" id="ARBA00022842"/>
    </source>
</evidence>
<evidence type="ECO:0000256" key="12">
    <source>
        <dbReference type="HAMAP-Rule" id="MF_03219"/>
    </source>
</evidence>
<dbReference type="Pfam" id="PF00549">
    <property type="entry name" value="Ligase_CoA"/>
    <property type="match status" value="1"/>
</dbReference>
<evidence type="ECO:0000259" key="15">
    <source>
        <dbReference type="Pfam" id="PF00549"/>
    </source>
</evidence>
<comment type="catalytic activity">
    <reaction evidence="12">
        <text>succinate + ATP + CoA = succinyl-CoA + ADP + phosphate</text>
        <dbReference type="Rhea" id="RHEA:17661"/>
        <dbReference type="ChEBI" id="CHEBI:30031"/>
        <dbReference type="ChEBI" id="CHEBI:30616"/>
        <dbReference type="ChEBI" id="CHEBI:43474"/>
        <dbReference type="ChEBI" id="CHEBI:57287"/>
        <dbReference type="ChEBI" id="CHEBI:57292"/>
        <dbReference type="ChEBI" id="CHEBI:456216"/>
        <dbReference type="EC" id="6.2.1.5"/>
    </reaction>
</comment>
<evidence type="ECO:0000256" key="10">
    <source>
        <dbReference type="ARBA" id="ARBA00022946"/>
    </source>
</evidence>
<keyword evidence="9 12" id="KW-0460">Magnesium</keyword>
<dbReference type="Proteomes" id="UP001408789">
    <property type="component" value="Unassembled WGS sequence"/>
</dbReference>
<organism evidence="17 18">
    <name type="scientific">Deinandra increscens subsp. villosa</name>
    <dbReference type="NCBI Taxonomy" id="3103831"/>
    <lineage>
        <taxon>Eukaryota</taxon>
        <taxon>Viridiplantae</taxon>
        <taxon>Streptophyta</taxon>
        <taxon>Embryophyta</taxon>
        <taxon>Tracheophyta</taxon>
        <taxon>Spermatophyta</taxon>
        <taxon>Magnoliopsida</taxon>
        <taxon>eudicotyledons</taxon>
        <taxon>Gunneridae</taxon>
        <taxon>Pentapetalae</taxon>
        <taxon>asterids</taxon>
        <taxon>campanulids</taxon>
        <taxon>Asterales</taxon>
        <taxon>Asteraceae</taxon>
        <taxon>Asteroideae</taxon>
        <taxon>Heliantheae alliance</taxon>
        <taxon>Madieae</taxon>
        <taxon>Madiinae</taxon>
        <taxon>Deinandra</taxon>
    </lineage>
</organism>
<comment type="pathway">
    <text evidence="2 12">Carbohydrate metabolism; tricarboxylic acid cycle; succinate from succinyl-CoA (ligase route): step 1/1.</text>
</comment>
<feature type="binding site" evidence="12">
    <location>
        <position position="393"/>
    </location>
    <ligand>
        <name>Mg(2+)</name>
        <dbReference type="ChEBI" id="CHEBI:18420"/>
    </ligand>
</feature>
<keyword evidence="18" id="KW-1185">Reference proteome</keyword>
<dbReference type="InterPro" id="IPR005809">
    <property type="entry name" value="Succ_CoA_ligase-like_bsu"/>
</dbReference>
<feature type="binding site" evidence="12">
    <location>
        <position position="301"/>
    </location>
    <ligand>
        <name>ATP</name>
        <dbReference type="ChEBI" id="CHEBI:30616"/>
    </ligand>
</feature>
<feature type="region of interest" description="Disordered" evidence="14">
    <location>
        <begin position="1"/>
        <end position="50"/>
    </location>
</feature>
<feature type="compositionally biased region" description="Polar residues" evidence="14">
    <location>
        <begin position="1"/>
        <end position="10"/>
    </location>
</feature>
<dbReference type="GO" id="GO:0004775">
    <property type="term" value="F:succinate-CoA ligase (ADP-forming) activity"/>
    <property type="evidence" value="ECO:0007669"/>
    <property type="project" value="UniProtKB-UniRule"/>
</dbReference>
<sequence length="582" mass="62764">MSPSNPSRSIPSAPAPLFPRSMNPSKSPGVLTPSPVHVSPQTDQAPSKVLDSAYQVNAPPTSSNNSGPMKLLSHGYVDKGKGIEKAVELEPTSKKNMSTFEPQVKDLSYEEVSRLLMRKIKENILGPRSVLREIQKAKQGLFFFPNHGAQKVYLSNTRIMVGGLFNKLASKSLNVAGKWQQQQLRRLNIHEYQGAELMGKFGINVPKGVAVSSVEEVRKAIQTTFPNEKELVVKSQILAGGRGLGKFTSGLQGGVHIVKAEQAEEIAGKMLGQTLVTKQTGPQGKVVSKVYLCEKVSLVNEMYFAITLDRTTAGPLIIACREGGTSIEDLAEKFPDMIIKVPIDVFKGITDEDAAKVVEGLAPKVADKKASIEQVKKLYNLFRESDCTQLEINPIAETSDNKLIAADAKLNFDDNAAYRQKEVFSLRDPTQEDPREVAAAKADLNYIGLDGEIGCMVNGAGLAMATMDIIKLHGGTPANFLDVGGNASEGQVVEAFKILTSDDKVKAILVNIFGGIMKCDVIASGIVNAAKHVSLKVPVIVRLEGTNVDQGKRILKESGMTLITAEDLDDAAEKAVKALKST</sequence>
<evidence type="ECO:0000259" key="16">
    <source>
        <dbReference type="Pfam" id="PF08442"/>
    </source>
</evidence>
<dbReference type="Gene3D" id="3.30.1490.20">
    <property type="entry name" value="ATP-grasp fold, A domain"/>
    <property type="match status" value="1"/>
</dbReference>
<dbReference type="NCBIfam" id="TIGR01016">
    <property type="entry name" value="sucCoAbeta"/>
    <property type="match status" value="1"/>
</dbReference>
<feature type="binding site" evidence="12">
    <location>
        <position position="234"/>
    </location>
    <ligand>
        <name>ATP</name>
        <dbReference type="ChEBI" id="CHEBI:30616"/>
    </ligand>
</feature>
<dbReference type="InterPro" id="IPR013815">
    <property type="entry name" value="ATP_grasp_subdomain_1"/>
</dbReference>
<dbReference type="InterPro" id="IPR016102">
    <property type="entry name" value="Succinyl-CoA_synth-like"/>
</dbReference>
<dbReference type="InterPro" id="IPR013650">
    <property type="entry name" value="ATP-grasp_succ-CoA_synth-type"/>
</dbReference>
<protein>
    <recommendedName>
        <fullName evidence="12">Succinate--CoA ligase [ADP-forming] subunit beta, mitochondrial</fullName>
        <ecNumber evidence="12">6.2.1.5</ecNumber>
    </recommendedName>
    <alternativeName>
        <fullName evidence="12">Succinyl-CoA synthetase beta chain</fullName>
        <shortName evidence="12">SCS-beta</shortName>
    </alternativeName>
</protein>
<feature type="domain" description="ATP-citrate synthase/succinyl-CoA ligase C-terminal" evidence="15">
    <location>
        <begin position="456"/>
        <end position="576"/>
    </location>
</feature>
<dbReference type="FunFam" id="3.30.470.20:FF:000002">
    <property type="entry name" value="Succinate--CoA ligase [ADP-forming] subunit beta"/>
    <property type="match status" value="1"/>
</dbReference>
<keyword evidence="4 12" id="KW-0816">Tricarboxylic acid cycle</keyword>
<dbReference type="AlphaFoldDB" id="A0AAP0D7X2"/>
<evidence type="ECO:0000256" key="4">
    <source>
        <dbReference type="ARBA" id="ARBA00022532"/>
    </source>
</evidence>
<evidence type="ECO:0000313" key="18">
    <source>
        <dbReference type="Proteomes" id="UP001408789"/>
    </source>
</evidence>
<dbReference type="PANTHER" id="PTHR11815:SF10">
    <property type="entry name" value="SUCCINATE--COA LIGASE [GDP-FORMING] SUBUNIT BETA, MITOCHONDRIAL"/>
    <property type="match status" value="1"/>
</dbReference>
<keyword evidence="10" id="KW-0809">Transit peptide</keyword>
<evidence type="ECO:0000256" key="13">
    <source>
        <dbReference type="RuleBase" id="RU361258"/>
    </source>
</evidence>
<proteinExistence type="inferred from homology"/>
<dbReference type="GO" id="GO:0000287">
    <property type="term" value="F:magnesium ion binding"/>
    <property type="evidence" value="ECO:0007669"/>
    <property type="project" value="UniProtKB-UniRule"/>
</dbReference>
<name>A0AAP0D7X2_9ASTR</name>
<dbReference type="Pfam" id="PF08442">
    <property type="entry name" value="ATP-grasp_2"/>
    <property type="match status" value="1"/>
</dbReference>
<evidence type="ECO:0000256" key="7">
    <source>
        <dbReference type="ARBA" id="ARBA00022741"/>
    </source>
</evidence>
<dbReference type="GO" id="GO:0006104">
    <property type="term" value="P:succinyl-CoA metabolic process"/>
    <property type="evidence" value="ECO:0007669"/>
    <property type="project" value="TreeGrafter"/>
</dbReference>
<evidence type="ECO:0000256" key="1">
    <source>
        <dbReference type="ARBA" id="ARBA00004173"/>
    </source>
</evidence>
<evidence type="ECO:0000256" key="6">
    <source>
        <dbReference type="ARBA" id="ARBA00022723"/>
    </source>
</evidence>
<dbReference type="GO" id="GO:0042709">
    <property type="term" value="C:succinate-CoA ligase complex"/>
    <property type="evidence" value="ECO:0007669"/>
    <property type="project" value="TreeGrafter"/>
</dbReference>
<gene>
    <name evidence="17" type="ORF">SSX86_011643</name>
</gene>
<dbReference type="FunFam" id="3.40.50.261:FF:000001">
    <property type="entry name" value="Succinate--CoA ligase [ADP-forming] subunit beta"/>
    <property type="match status" value="1"/>
</dbReference>
<comment type="function">
    <text evidence="12">Succinyl-CoA synthetase functions in the citric acid cycle (TCA), coupling the hydrolysis of succinyl-CoA to the synthesis of ATP and thus represents the only step of substrate-level phosphorylation in the TCA. The beta subunit provides nucleotide specificity of the enzyme and binds the substrate succinate, while the binding sites for coenzyme A and phosphate are found in the alpha subunit.</text>
</comment>
<dbReference type="EC" id="6.2.1.5" evidence="12"/>
<dbReference type="PANTHER" id="PTHR11815">
    <property type="entry name" value="SUCCINYL-COA SYNTHETASE BETA CHAIN"/>
    <property type="match status" value="1"/>
</dbReference>
<evidence type="ECO:0000256" key="5">
    <source>
        <dbReference type="ARBA" id="ARBA00022598"/>
    </source>
</evidence>
<evidence type="ECO:0000256" key="8">
    <source>
        <dbReference type="ARBA" id="ARBA00022840"/>
    </source>
</evidence>
<dbReference type="SUPFAM" id="SSF52210">
    <property type="entry name" value="Succinyl-CoA synthetase domains"/>
    <property type="match status" value="1"/>
</dbReference>
<dbReference type="GO" id="GO:0005524">
    <property type="term" value="F:ATP binding"/>
    <property type="evidence" value="ECO:0007669"/>
    <property type="project" value="UniProtKB-UniRule"/>
</dbReference>
<evidence type="ECO:0000256" key="3">
    <source>
        <dbReference type="ARBA" id="ARBA00011412"/>
    </source>
</evidence>
<feature type="binding site" evidence="12">
    <location>
        <position position="407"/>
    </location>
    <ligand>
        <name>Mg(2+)</name>
        <dbReference type="ChEBI" id="CHEBI:18420"/>
    </ligand>
</feature>
<keyword evidence="5 12" id="KW-0436">Ligase</keyword>
<dbReference type="PROSITE" id="PS01217">
    <property type="entry name" value="SUCCINYL_COA_LIG_3"/>
    <property type="match status" value="1"/>
</dbReference>
<feature type="binding site" evidence="12">
    <location>
        <position position="458"/>
    </location>
    <ligand>
        <name>substrate</name>
        <note>ligand shared with subunit alpha</note>
    </ligand>
</feature>
<dbReference type="Gene3D" id="3.40.50.261">
    <property type="entry name" value="Succinyl-CoA synthetase domains"/>
    <property type="match status" value="1"/>
</dbReference>
<dbReference type="Gene3D" id="3.30.470.20">
    <property type="entry name" value="ATP-grasp fold, B domain"/>
    <property type="match status" value="1"/>
</dbReference>
<comment type="subunit">
    <text evidence="12 13">Heterodimer of an alpha and a beta subunit.</text>
</comment>
<keyword evidence="6 12" id="KW-0479">Metal-binding</keyword>
<dbReference type="EMBL" id="JBCNJP010000014">
    <property type="protein sequence ID" value="KAK9067532.1"/>
    <property type="molecule type" value="Genomic_DNA"/>
</dbReference>
<comment type="subunit">
    <text evidence="3">Heterooctamer of 4 alpha and 4 beta chains.</text>
</comment>
<dbReference type="InterPro" id="IPR005811">
    <property type="entry name" value="SUCC_ACL_C"/>
</dbReference>
<dbReference type="InterPro" id="IPR017866">
    <property type="entry name" value="Succ-CoA_synthase_bsu_CS"/>
</dbReference>
<dbReference type="SUPFAM" id="SSF56059">
    <property type="entry name" value="Glutathione synthetase ATP-binding domain-like"/>
    <property type="match status" value="1"/>
</dbReference>
<dbReference type="HAMAP" id="MF_00558">
    <property type="entry name" value="Succ_CoA_beta"/>
    <property type="match status" value="1"/>
</dbReference>
<evidence type="ECO:0000313" key="17">
    <source>
        <dbReference type="EMBL" id="KAK9067532.1"/>
    </source>
</evidence>
<feature type="binding site" evidence="12">
    <location>
        <begin position="515"/>
        <end position="517"/>
    </location>
    <ligand>
        <name>substrate</name>
        <note>ligand shared with subunit alpha</note>
    </ligand>
</feature>
<comment type="similarity">
    <text evidence="12 13">Belongs to the succinate/malate CoA ligase beta subunit family.</text>
</comment>
<keyword evidence="7 12" id="KW-0547">Nucleotide-binding</keyword>
<dbReference type="NCBIfam" id="NF001913">
    <property type="entry name" value="PRK00696.1"/>
    <property type="match status" value="1"/>
</dbReference>
<comment type="cofactor">
    <cofactor evidence="12">
        <name>Mg(2+)</name>
        <dbReference type="ChEBI" id="CHEBI:18420"/>
    </cofactor>
    <text evidence="12">Binds 1 Mg(2+) ion per subunit.</text>
</comment>